<dbReference type="InterPro" id="IPR000387">
    <property type="entry name" value="Tyr_Pase_dom"/>
</dbReference>
<dbReference type="EC" id="3.1.3.48" evidence="2"/>
<feature type="region of interest" description="Disordered" evidence="5">
    <location>
        <begin position="548"/>
        <end position="607"/>
    </location>
</feature>
<feature type="compositionally biased region" description="Polar residues" evidence="5">
    <location>
        <begin position="348"/>
        <end position="376"/>
    </location>
</feature>
<feature type="region of interest" description="Disordered" evidence="5">
    <location>
        <begin position="630"/>
        <end position="692"/>
    </location>
</feature>
<dbReference type="AlphaFoldDB" id="A0A0H2S2L9"/>
<feature type="compositionally biased region" description="Low complexity" evidence="5">
    <location>
        <begin position="553"/>
        <end position="584"/>
    </location>
</feature>
<dbReference type="Pfam" id="PF00782">
    <property type="entry name" value="DSPc"/>
    <property type="match status" value="1"/>
</dbReference>
<gene>
    <name evidence="8" type="ORF">SCHPADRAFT_867237</name>
</gene>
<protein>
    <recommendedName>
        <fullName evidence="2">protein-tyrosine-phosphatase</fullName>
        <ecNumber evidence="2">3.1.3.48</ecNumber>
    </recommendedName>
</protein>
<reference evidence="8 9" key="1">
    <citation type="submission" date="2015-04" db="EMBL/GenBank/DDBJ databases">
        <title>Complete genome sequence of Schizopora paradoxa KUC8140, a cosmopolitan wood degrader in East Asia.</title>
        <authorList>
            <consortium name="DOE Joint Genome Institute"/>
            <person name="Min B."/>
            <person name="Park H."/>
            <person name="Jang Y."/>
            <person name="Kim J.-J."/>
            <person name="Kim K.H."/>
            <person name="Pangilinan J."/>
            <person name="Lipzen A."/>
            <person name="Riley R."/>
            <person name="Grigoriev I.V."/>
            <person name="Spatafora J.W."/>
            <person name="Choi I.-G."/>
        </authorList>
    </citation>
    <scope>NUCLEOTIDE SEQUENCE [LARGE SCALE GENOMIC DNA]</scope>
    <source>
        <strain evidence="8 9">KUC8140</strain>
    </source>
</reference>
<feature type="compositionally biased region" description="Polar residues" evidence="5">
    <location>
        <begin position="115"/>
        <end position="124"/>
    </location>
</feature>
<dbReference type="SMART" id="SM00195">
    <property type="entry name" value="DSPc"/>
    <property type="match status" value="1"/>
</dbReference>
<evidence type="ECO:0000256" key="4">
    <source>
        <dbReference type="ARBA" id="ARBA00022912"/>
    </source>
</evidence>
<feature type="domain" description="Tyrosine-protein phosphatase" evidence="6">
    <location>
        <begin position="21"/>
        <end position="213"/>
    </location>
</feature>
<feature type="domain" description="Tyrosine specific protein phosphatases" evidence="7">
    <location>
        <begin position="145"/>
        <end position="202"/>
    </location>
</feature>
<feature type="compositionally biased region" description="Low complexity" evidence="5">
    <location>
        <begin position="638"/>
        <end position="661"/>
    </location>
</feature>
<feature type="compositionally biased region" description="Acidic residues" evidence="5">
    <location>
        <begin position="595"/>
        <end position="606"/>
    </location>
</feature>
<name>A0A0H2S2L9_9AGAM</name>
<keyword evidence="3" id="KW-0378">Hydrolase</keyword>
<dbReference type="GO" id="GO:0004721">
    <property type="term" value="F:phosphoprotein phosphatase activity"/>
    <property type="evidence" value="ECO:0007669"/>
    <property type="project" value="UniProtKB-KW"/>
</dbReference>
<feature type="compositionally biased region" description="Low complexity" evidence="5">
    <location>
        <begin position="307"/>
        <end position="317"/>
    </location>
</feature>
<dbReference type="Gene3D" id="3.90.190.10">
    <property type="entry name" value="Protein tyrosine phosphatase superfamily"/>
    <property type="match status" value="2"/>
</dbReference>
<keyword evidence="9" id="KW-1185">Reference proteome</keyword>
<evidence type="ECO:0000313" key="8">
    <source>
        <dbReference type="EMBL" id="KLO18102.1"/>
    </source>
</evidence>
<dbReference type="PANTHER" id="PTHR45848">
    <property type="entry name" value="DUAL SPECIFICITY PROTEIN PHOSPHATASE 12 FAMILY MEMBER"/>
    <property type="match status" value="1"/>
</dbReference>
<proteinExistence type="inferred from homology"/>
<dbReference type="PROSITE" id="PS50054">
    <property type="entry name" value="TYR_PHOSPHATASE_DUAL"/>
    <property type="match status" value="1"/>
</dbReference>
<dbReference type="OrthoDB" id="2017893at2759"/>
<dbReference type="PROSITE" id="PS00383">
    <property type="entry name" value="TYR_PHOSPHATASE_1"/>
    <property type="match status" value="1"/>
</dbReference>
<evidence type="ECO:0000259" key="7">
    <source>
        <dbReference type="PROSITE" id="PS50056"/>
    </source>
</evidence>
<dbReference type="SUPFAM" id="SSF52799">
    <property type="entry name" value="(Phosphotyrosine protein) phosphatases II"/>
    <property type="match status" value="2"/>
</dbReference>
<dbReference type="InterPro" id="IPR016130">
    <property type="entry name" value="Tyr_Pase_AS"/>
</dbReference>
<dbReference type="InterPro" id="IPR000340">
    <property type="entry name" value="Dual-sp_phosphatase_cat-dom"/>
</dbReference>
<dbReference type="CDD" id="cd14498">
    <property type="entry name" value="DSP"/>
    <property type="match status" value="1"/>
</dbReference>
<evidence type="ECO:0000256" key="5">
    <source>
        <dbReference type="SAM" id="MobiDB-lite"/>
    </source>
</evidence>
<dbReference type="EMBL" id="KQ085898">
    <property type="protein sequence ID" value="KLO18102.1"/>
    <property type="molecule type" value="Genomic_DNA"/>
</dbReference>
<organism evidence="8 9">
    <name type="scientific">Schizopora paradoxa</name>
    <dbReference type="NCBI Taxonomy" id="27342"/>
    <lineage>
        <taxon>Eukaryota</taxon>
        <taxon>Fungi</taxon>
        <taxon>Dikarya</taxon>
        <taxon>Basidiomycota</taxon>
        <taxon>Agaricomycotina</taxon>
        <taxon>Agaricomycetes</taxon>
        <taxon>Hymenochaetales</taxon>
        <taxon>Schizoporaceae</taxon>
        <taxon>Schizopora</taxon>
    </lineage>
</organism>
<dbReference type="InterPro" id="IPR020422">
    <property type="entry name" value="TYR_PHOSPHATASE_DUAL_dom"/>
</dbReference>
<dbReference type="InterPro" id="IPR029021">
    <property type="entry name" value="Prot-tyrosine_phosphatase-like"/>
</dbReference>
<feature type="compositionally biased region" description="Low complexity" evidence="5">
    <location>
        <begin position="327"/>
        <end position="347"/>
    </location>
</feature>
<evidence type="ECO:0000259" key="6">
    <source>
        <dbReference type="PROSITE" id="PS50054"/>
    </source>
</evidence>
<dbReference type="InParanoid" id="A0A0H2S2L9"/>
<dbReference type="STRING" id="27342.A0A0H2S2L9"/>
<feature type="compositionally biased region" description="Pro residues" evidence="5">
    <location>
        <begin position="290"/>
        <end position="299"/>
    </location>
</feature>
<accession>A0A0H2S2L9</accession>
<keyword evidence="4" id="KW-0904">Protein phosphatase</keyword>
<evidence type="ECO:0000256" key="3">
    <source>
        <dbReference type="ARBA" id="ARBA00022801"/>
    </source>
</evidence>
<evidence type="ECO:0000313" key="9">
    <source>
        <dbReference type="Proteomes" id="UP000053477"/>
    </source>
</evidence>
<dbReference type="PANTHER" id="PTHR45848:SF4">
    <property type="entry name" value="DUAL SPECIFICITY PROTEIN PHOSPHATASE 12"/>
    <property type="match status" value="1"/>
</dbReference>
<evidence type="ECO:0000256" key="1">
    <source>
        <dbReference type="ARBA" id="ARBA00008601"/>
    </source>
</evidence>
<feature type="region of interest" description="Disordered" evidence="5">
    <location>
        <begin position="115"/>
        <end position="134"/>
    </location>
</feature>
<dbReference type="Proteomes" id="UP000053477">
    <property type="component" value="Unassembled WGS sequence"/>
</dbReference>
<sequence length="738" mass="79375">MSSTSSAMSSRDEDVEAQVPDMTRILDGLFIGNLSSATSLHEHPELGITHILSVCPQNRGGPLQINTAASPPNALYTATSPRHCSIIIDDSETQDIILHLPAAVAFIRDALQESSFPTEPSASGSPIGERGVDKGQHEACLADTQNQRRNHKVLVHCVMGISRSATVVCAYLMATRRFSPAQALAFVRRRRPQVHPNYGFYRQLAVFAECDYFAAYPASVRTHPAYNAWVRRKKRDVSRYLSRVGNVVEIDLGGGNVLSMTDDFPTDVTEAACLLGEIEATHFLTVTPSTLPPLPPPPARSAGFRQSSRSNPYSPSSFLAPALGPHSANSGSSSISSPTSSRSSSFSNGMNQRNLFSGPSTPATSVTSFDQSNQGKYTVDEGASSEEELDEPNFLSLTGVKHYHIGLPTGGQTVPEQADMLLRLNEACSVIDCACDLEDSDCDDLPEVSNDEPSRIQRSTSPKKSNVLVHCSTESRAALVMCAYLMYGQSLSPKNAYSKLETALPLFNATKSFLDQLELFYACDCAPSRDDPLINAWIAAGCKGVPDARRARSGSTSSRALARQAALAAQQQQSPTSPSSSQQQHQQWQRPLFSGEEDCDSDSDDGEVLRRKIGTPARCGSFAAHMATRPSFGQYTPSQLSSNAASRTSSRRPSVSSAFASLQMTALGNSAQPPGSSVPRSTGPIRRGTNSDVDVDKLLRRVAGVGRPDFQLDVEAFRGTLRDLGLRTGNMNISGADS</sequence>
<feature type="region of interest" description="Disordered" evidence="5">
    <location>
        <begin position="289"/>
        <end position="390"/>
    </location>
</feature>
<dbReference type="PROSITE" id="PS50056">
    <property type="entry name" value="TYR_PHOSPHATASE_2"/>
    <property type="match status" value="1"/>
</dbReference>
<evidence type="ECO:0000256" key="2">
    <source>
        <dbReference type="ARBA" id="ARBA00013064"/>
    </source>
</evidence>
<feature type="compositionally biased region" description="Polar residues" evidence="5">
    <location>
        <begin position="662"/>
        <end position="680"/>
    </location>
</feature>
<comment type="similarity">
    <text evidence="1">Belongs to the protein-tyrosine phosphatase family. Non-receptor class dual specificity subfamily.</text>
</comment>